<dbReference type="InterPro" id="IPR021289">
    <property type="entry name" value="UvsY"/>
</dbReference>
<name>A0A382CW02_9ZZZZ</name>
<proteinExistence type="predicted"/>
<sequence>MTLEELQQLVNKDLKLDDTELDSESARIPLLHNKYLQHFNKFTLLLKKAQQELNVLEREKWEYYTGKADESVYREKPFDLKVLKSDVHIYINSDEEMQRSDQKVAYLNTVVKYLEQILRGLNNRTFLIKNMIEWKKFTSGAI</sequence>
<dbReference type="AlphaFoldDB" id="A0A382CW02"/>
<reference evidence="1" key="1">
    <citation type="submission" date="2018-05" db="EMBL/GenBank/DDBJ databases">
        <authorList>
            <person name="Lanie J.A."/>
            <person name="Ng W.-L."/>
            <person name="Kazmierczak K.M."/>
            <person name="Andrzejewski T.M."/>
            <person name="Davidsen T.M."/>
            <person name="Wayne K.J."/>
            <person name="Tettelin H."/>
            <person name="Glass J.I."/>
            <person name="Rusch D."/>
            <person name="Podicherti R."/>
            <person name="Tsui H.-C.T."/>
            <person name="Winkler M.E."/>
        </authorList>
    </citation>
    <scope>NUCLEOTIDE SEQUENCE</scope>
</reference>
<accession>A0A382CW02</accession>
<dbReference type="Pfam" id="PF11056">
    <property type="entry name" value="UvsY"/>
    <property type="match status" value="1"/>
</dbReference>
<protein>
    <submittedName>
        <fullName evidence="1">Uncharacterized protein</fullName>
    </submittedName>
</protein>
<evidence type="ECO:0000313" key="1">
    <source>
        <dbReference type="EMBL" id="SVB29483.1"/>
    </source>
</evidence>
<gene>
    <name evidence="1" type="ORF">METZ01_LOCUS182337</name>
</gene>
<dbReference type="EMBL" id="UINC01036073">
    <property type="protein sequence ID" value="SVB29483.1"/>
    <property type="molecule type" value="Genomic_DNA"/>
</dbReference>
<organism evidence="1">
    <name type="scientific">marine metagenome</name>
    <dbReference type="NCBI Taxonomy" id="408172"/>
    <lineage>
        <taxon>unclassified sequences</taxon>
        <taxon>metagenomes</taxon>
        <taxon>ecological metagenomes</taxon>
    </lineage>
</organism>